<dbReference type="GO" id="GO:0031179">
    <property type="term" value="P:peptide modification"/>
    <property type="evidence" value="ECO:0007669"/>
    <property type="project" value="InterPro"/>
</dbReference>
<keyword evidence="1" id="KW-0862">Zinc</keyword>
<dbReference type="GO" id="GO:0046872">
    <property type="term" value="F:metal ion binding"/>
    <property type="evidence" value="ECO:0007669"/>
    <property type="project" value="UniProtKB-KW"/>
</dbReference>
<feature type="binding site" evidence="1">
    <location>
        <position position="347"/>
    </location>
    <ligand>
        <name>Zn(2+)</name>
        <dbReference type="ChEBI" id="CHEBI:29105"/>
    </ligand>
</feature>
<dbReference type="OrthoDB" id="1882482at2"/>
<proteinExistence type="predicted"/>
<accession>A0A1C4YJQ9</accession>
<organism evidence="2 3">
    <name type="scientific">Micromonospora viridifaciens</name>
    <dbReference type="NCBI Taxonomy" id="1881"/>
    <lineage>
        <taxon>Bacteria</taxon>
        <taxon>Bacillati</taxon>
        <taxon>Actinomycetota</taxon>
        <taxon>Actinomycetes</taxon>
        <taxon>Micromonosporales</taxon>
        <taxon>Micromonosporaceae</taxon>
        <taxon>Micromonospora</taxon>
    </lineage>
</organism>
<dbReference type="AlphaFoldDB" id="A0A1C4YJQ9"/>
<dbReference type="Gene3D" id="1.50.10.20">
    <property type="match status" value="1"/>
</dbReference>
<dbReference type="CDD" id="cd04793">
    <property type="entry name" value="LanC"/>
    <property type="match status" value="1"/>
</dbReference>
<evidence type="ECO:0000313" key="3">
    <source>
        <dbReference type="Proteomes" id="UP000198242"/>
    </source>
</evidence>
<dbReference type="RefSeq" id="WP_089007854.1">
    <property type="nucleotide sequence ID" value="NZ_LT607411.1"/>
</dbReference>
<feature type="binding site" evidence="1">
    <location>
        <position position="297"/>
    </location>
    <ligand>
        <name>Zn(2+)</name>
        <dbReference type="ChEBI" id="CHEBI:29105"/>
    </ligand>
</feature>
<name>A0A1C4YJQ9_MICVI</name>
<dbReference type="PRINTS" id="PR01955">
    <property type="entry name" value="LANCFRANKIA"/>
</dbReference>
<dbReference type="SUPFAM" id="SSF158745">
    <property type="entry name" value="LanC-like"/>
    <property type="match status" value="1"/>
</dbReference>
<evidence type="ECO:0000313" key="2">
    <source>
        <dbReference type="EMBL" id="SCF20571.1"/>
    </source>
</evidence>
<dbReference type="Pfam" id="PF05147">
    <property type="entry name" value="LANC_like"/>
    <property type="match status" value="1"/>
</dbReference>
<dbReference type="EMBL" id="LT607411">
    <property type="protein sequence ID" value="SCF20571.1"/>
    <property type="molecule type" value="Genomic_DNA"/>
</dbReference>
<evidence type="ECO:0000256" key="1">
    <source>
        <dbReference type="PIRSR" id="PIRSR607822-1"/>
    </source>
</evidence>
<dbReference type="Proteomes" id="UP000198242">
    <property type="component" value="Chromosome I"/>
</dbReference>
<feature type="binding site" evidence="1">
    <location>
        <position position="346"/>
    </location>
    <ligand>
        <name>Zn(2+)</name>
        <dbReference type="ChEBI" id="CHEBI:29105"/>
    </ligand>
</feature>
<reference evidence="3" key="1">
    <citation type="submission" date="2016-06" db="EMBL/GenBank/DDBJ databases">
        <authorList>
            <person name="Varghese N."/>
            <person name="Submissions Spin"/>
        </authorList>
    </citation>
    <scope>NUCLEOTIDE SEQUENCE [LARGE SCALE GENOMIC DNA]</scope>
    <source>
        <strain evidence="3">DSM 43909</strain>
    </source>
</reference>
<keyword evidence="1" id="KW-0479">Metal-binding</keyword>
<dbReference type="PRINTS" id="PR01950">
    <property type="entry name" value="LANCSUPER"/>
</dbReference>
<dbReference type="InterPro" id="IPR007822">
    <property type="entry name" value="LANC-like"/>
</dbReference>
<keyword evidence="3" id="KW-1185">Reference proteome</keyword>
<dbReference type="InterPro" id="IPR033889">
    <property type="entry name" value="LanC"/>
</dbReference>
<protein>
    <submittedName>
        <fullName evidence="2">Lanthionine synthetase C-like protein</fullName>
    </submittedName>
</protein>
<gene>
    <name evidence="2" type="ORF">GA0074695_4325</name>
</gene>
<dbReference type="SMART" id="SM01260">
    <property type="entry name" value="LANC_like"/>
    <property type="match status" value="1"/>
</dbReference>
<sequence length="437" mass="45727">MRATRERAARIAGEIAARLVDPTGVVTAVLAPDNLDRNPGSPPRHPWRPGSLASGHPGIALLFGELGGADGRATMHAHLSAAVTGLHAGDTGLFGGLAGIGIAASFGARRPGEYAGLLREIDDRVAAEVEALLEPERSRLAAGVAGTRMGSFDLISGVTGLGRYLLHRRETAGTLVAILDYLVGLTEPITVGGTTMAGWWTPGSPSLITREDPRYTMGHFNIGQAHGIAGPLALLALAYEAGVTVPGHEAAMDRICSWLRSQLRIGNGYAYWPSAVSLVEEVAGVPNGPSGDRSAWCYGTPGVAHSLHLAGRALDRPALRQEALDLLWHSIDRAERAGALGDANLCHGWGGLLTIVCQVAGHDNSRPWQRLADRLAERTMSWCVPQVPFGVRHDPRHGKLARDRPGLLEGAAGVALALHGYAIADVGGPGAAVLLLG</sequence>